<dbReference type="AlphaFoldDB" id="A0A7S3LEL1"/>
<evidence type="ECO:0008006" key="3">
    <source>
        <dbReference type="Google" id="ProtNLM"/>
    </source>
</evidence>
<dbReference type="InterPro" id="IPR029041">
    <property type="entry name" value="FAD-linked_oxidoreductase-like"/>
</dbReference>
<reference evidence="2" key="1">
    <citation type="submission" date="2021-01" db="EMBL/GenBank/DDBJ databases">
        <authorList>
            <person name="Corre E."/>
            <person name="Pelletier E."/>
            <person name="Niang G."/>
            <person name="Scheremetjew M."/>
            <person name="Finn R."/>
            <person name="Kale V."/>
            <person name="Holt S."/>
            <person name="Cochrane G."/>
            <person name="Meng A."/>
            <person name="Brown T."/>
            <person name="Cohen L."/>
        </authorList>
    </citation>
    <scope>NUCLEOTIDE SEQUENCE</scope>
    <source>
        <strain evidence="2">CCMP127</strain>
    </source>
</reference>
<keyword evidence="1" id="KW-0560">Oxidoreductase</keyword>
<dbReference type="GO" id="GO:0016491">
    <property type="term" value="F:oxidoreductase activity"/>
    <property type="evidence" value="ECO:0007669"/>
    <property type="project" value="UniProtKB-KW"/>
</dbReference>
<dbReference type="EMBL" id="HBIM01023148">
    <property type="protein sequence ID" value="CAE0420356.1"/>
    <property type="molecule type" value="Transcribed_RNA"/>
</dbReference>
<sequence length="257" mass="28362">MRVPLTGTVCLTASARNRWCFQSIEWNDALAKVQHHLPSSCHFVLPDLPGVVTSEMKKGFLGAVPKDKRIQTVAACRHTIQSLSNLQINSDHLLIVGGNEKGNGNLTTVESVRILRERKEGATIWATANPNCESSVSSVFEKLGSGVSGIVLQPIFSSKAASVLEEYPSEITYVAGMALPRTAKSLLFWENLLEQPDLSDDPLFQRHLTYFTDRRSSQAWAQEQLAMIESIPCISGVHFMPLKNTKDLISLLQRGDS</sequence>
<organism evidence="2">
    <name type="scientific">Amphora coffeiformis</name>
    <dbReference type="NCBI Taxonomy" id="265554"/>
    <lineage>
        <taxon>Eukaryota</taxon>
        <taxon>Sar</taxon>
        <taxon>Stramenopiles</taxon>
        <taxon>Ochrophyta</taxon>
        <taxon>Bacillariophyta</taxon>
        <taxon>Bacillariophyceae</taxon>
        <taxon>Bacillariophycidae</taxon>
        <taxon>Thalassiophysales</taxon>
        <taxon>Catenulaceae</taxon>
        <taxon>Amphora</taxon>
    </lineage>
</organism>
<evidence type="ECO:0000313" key="2">
    <source>
        <dbReference type="EMBL" id="CAE0420356.1"/>
    </source>
</evidence>
<dbReference type="Gene3D" id="3.20.20.220">
    <property type="match status" value="1"/>
</dbReference>
<dbReference type="SUPFAM" id="SSF51730">
    <property type="entry name" value="FAD-linked oxidoreductase"/>
    <property type="match status" value="1"/>
</dbReference>
<proteinExistence type="predicted"/>
<accession>A0A7S3LEL1</accession>
<name>A0A7S3LEL1_9STRA</name>
<evidence type="ECO:0000256" key="1">
    <source>
        <dbReference type="ARBA" id="ARBA00023002"/>
    </source>
</evidence>
<gene>
    <name evidence="2" type="ORF">ACOF00016_LOCUS17133</name>
</gene>
<protein>
    <recommendedName>
        <fullName evidence="3">Methylenetetrahydrofolate reductase (NAD(P)H)</fullName>
    </recommendedName>
</protein>